<dbReference type="InterPro" id="IPR017476">
    <property type="entry name" value="UDP-Glc/GDP-Man"/>
</dbReference>
<reference evidence="6" key="1">
    <citation type="submission" date="2016-11" db="EMBL/GenBank/DDBJ databases">
        <title>Dehalogenimonas formicexedens sp. nov., a chlorinated alkane respiring bacterium isolated from contaminated groundwater.</title>
        <authorList>
            <person name="Key T.A."/>
            <person name="Bowman K.S."/>
            <person name="Lee I."/>
            <person name="Chun J."/>
            <person name="Albuquerque L."/>
            <person name="da Costa M.S."/>
            <person name="Rainey F.A."/>
            <person name="Moe W.M."/>
        </authorList>
    </citation>
    <scope>NUCLEOTIDE SEQUENCE [LARGE SCALE GENOMIC DNA]</scope>
    <source>
        <strain evidence="6">NSZ-14</strain>
    </source>
</reference>
<dbReference type="SUPFAM" id="SSF52413">
    <property type="entry name" value="UDP-glucose/GDP-mannose dehydrogenase C-terminal domain"/>
    <property type="match status" value="1"/>
</dbReference>
<evidence type="ECO:0000313" key="5">
    <source>
        <dbReference type="EMBL" id="APV45139.1"/>
    </source>
</evidence>
<dbReference type="InterPro" id="IPR014026">
    <property type="entry name" value="UDP-Glc/GDP-Man_DH_dimer"/>
</dbReference>
<feature type="domain" description="UDP-glucose/GDP-mannose dehydrogenase C-terminal" evidence="4">
    <location>
        <begin position="325"/>
        <end position="422"/>
    </location>
</feature>
<dbReference type="STRING" id="1839801.Dform_01820"/>
<evidence type="ECO:0000259" key="4">
    <source>
        <dbReference type="SMART" id="SM00984"/>
    </source>
</evidence>
<dbReference type="GO" id="GO:0047004">
    <property type="term" value="F:UDP-N-acetylglucosamine 6-dehydrogenase activity"/>
    <property type="evidence" value="ECO:0007669"/>
    <property type="project" value="UniProtKB-EC"/>
</dbReference>
<keyword evidence="6" id="KW-1185">Reference proteome</keyword>
<name>A0A1P8F9J4_9CHLR</name>
<dbReference type="Proteomes" id="UP000185934">
    <property type="component" value="Chromosome"/>
</dbReference>
<dbReference type="OrthoDB" id="9803238at2"/>
<dbReference type="PANTHER" id="PTHR43491:SF5">
    <property type="entry name" value="UDP-N-ACETYL-D-MANNOSAMINE DEHYDROGENASE"/>
    <property type="match status" value="1"/>
</dbReference>
<dbReference type="GO" id="GO:0016628">
    <property type="term" value="F:oxidoreductase activity, acting on the CH-CH group of donors, NAD or NADP as acceptor"/>
    <property type="evidence" value="ECO:0007669"/>
    <property type="project" value="InterPro"/>
</dbReference>
<dbReference type="InterPro" id="IPR036220">
    <property type="entry name" value="UDP-Glc/GDP-Man_DH_C_sf"/>
</dbReference>
<dbReference type="AlphaFoldDB" id="A0A1P8F9J4"/>
<protein>
    <submittedName>
        <fullName evidence="5">UDP-N-acetyl-D-mannosaminuronic acid dehydrogenase</fullName>
        <ecNumber evidence="5">1.1.1.136</ecNumber>
    </submittedName>
</protein>
<dbReference type="Pfam" id="PF03720">
    <property type="entry name" value="UDPG_MGDP_dh_C"/>
    <property type="match status" value="1"/>
</dbReference>
<dbReference type="PIRSF" id="PIRSF500136">
    <property type="entry name" value="UDP_ManNAc_DH"/>
    <property type="match status" value="1"/>
</dbReference>
<keyword evidence="1 5" id="KW-0560">Oxidoreductase</keyword>
<dbReference type="SUPFAM" id="SSF51735">
    <property type="entry name" value="NAD(P)-binding Rossmann-fold domains"/>
    <property type="match status" value="1"/>
</dbReference>
<evidence type="ECO:0000256" key="1">
    <source>
        <dbReference type="ARBA" id="ARBA00023002"/>
    </source>
</evidence>
<organism evidence="5 6">
    <name type="scientific">Dehalogenimonas formicexedens</name>
    <dbReference type="NCBI Taxonomy" id="1839801"/>
    <lineage>
        <taxon>Bacteria</taxon>
        <taxon>Bacillati</taxon>
        <taxon>Chloroflexota</taxon>
        <taxon>Dehalococcoidia</taxon>
        <taxon>Dehalococcoidales</taxon>
        <taxon>Dehalococcoidaceae</taxon>
        <taxon>Dehalogenimonas</taxon>
    </lineage>
</organism>
<dbReference type="InterPro" id="IPR036291">
    <property type="entry name" value="NAD(P)-bd_dom_sf"/>
</dbReference>
<evidence type="ECO:0000256" key="2">
    <source>
        <dbReference type="ARBA" id="ARBA00023027"/>
    </source>
</evidence>
<dbReference type="Gene3D" id="3.40.50.720">
    <property type="entry name" value="NAD(P)-binding Rossmann-like Domain"/>
    <property type="match status" value="2"/>
</dbReference>
<dbReference type="GO" id="GO:0051287">
    <property type="term" value="F:NAD binding"/>
    <property type="evidence" value="ECO:0007669"/>
    <property type="project" value="InterPro"/>
</dbReference>
<dbReference type="GO" id="GO:0000271">
    <property type="term" value="P:polysaccharide biosynthetic process"/>
    <property type="evidence" value="ECO:0007669"/>
    <property type="project" value="InterPro"/>
</dbReference>
<evidence type="ECO:0000256" key="3">
    <source>
        <dbReference type="PIRNR" id="PIRNR000124"/>
    </source>
</evidence>
<keyword evidence="2" id="KW-0520">NAD</keyword>
<comment type="similarity">
    <text evidence="3">Belongs to the UDP-glucose/GDP-mannose dehydrogenase family.</text>
</comment>
<dbReference type="SUPFAM" id="SSF48179">
    <property type="entry name" value="6-phosphogluconate dehydrogenase C-terminal domain-like"/>
    <property type="match status" value="1"/>
</dbReference>
<dbReference type="EC" id="1.1.1.136" evidence="5"/>
<gene>
    <name evidence="5" type="ORF">Dform_01820</name>
</gene>
<dbReference type="SMART" id="SM00984">
    <property type="entry name" value="UDPG_MGDP_dh_C"/>
    <property type="match status" value="1"/>
</dbReference>
<dbReference type="PIRSF" id="PIRSF000124">
    <property type="entry name" value="UDPglc_GDPman_dh"/>
    <property type="match status" value="1"/>
</dbReference>
<dbReference type="NCBIfam" id="TIGR03026">
    <property type="entry name" value="NDP-sugDHase"/>
    <property type="match status" value="1"/>
</dbReference>
<evidence type="ECO:0000313" key="6">
    <source>
        <dbReference type="Proteomes" id="UP000185934"/>
    </source>
</evidence>
<dbReference type="EMBL" id="CP018258">
    <property type="protein sequence ID" value="APV45139.1"/>
    <property type="molecule type" value="Genomic_DNA"/>
</dbReference>
<proteinExistence type="inferred from homology"/>
<sequence length="437" mass="47462">MIYNLSETEIRSRIANRDVSIGFIGLGRVGLPLAATLANEGFPVLGMDINKNTVATINAGRTPISDENGLGDLISNVVGKGKLTATTAIEDTAECDVYIISVPTLIKDQDPDIDAVVTVSHRLAKILKPGKLVVLQSTVPPGTTQNTLAAIIQRESDLIPGLDFGLAYSPERTQAPQVLRDLKSYAKIVGGLDSKSALILGGLYGAFAPSIITMSSIIAAELDKVVENTYRDVNIAFANELAQICNVYGVNVDELIHTANSQPYCHILKPGLVGGHCIPMDPYYIISDLIHRGYFPRLIKTARDLNESVFKNIADMLDRDTHRVAVLGLSFKKDVKSFETSHSLKLIKLLESEGKDVVVHDPFISDETFPFKATANIDTACQNADAIIVSTEHSIYEALDLAHLRSCMNGRLIIDVRGILSPTKVAQYGFEYRGLGR</sequence>
<dbReference type="InterPro" id="IPR008927">
    <property type="entry name" value="6-PGluconate_DH-like_C_sf"/>
</dbReference>
<dbReference type="InterPro" id="IPR028359">
    <property type="entry name" value="UDP_ManNAc/GlcNAc_DH"/>
</dbReference>
<dbReference type="InterPro" id="IPR001732">
    <property type="entry name" value="UDP-Glc/GDP-Man_DH_N"/>
</dbReference>
<dbReference type="KEGG" id="dfo:Dform_01820"/>
<accession>A0A1P8F9J4</accession>
<dbReference type="PANTHER" id="PTHR43491">
    <property type="entry name" value="UDP-N-ACETYL-D-MANNOSAMINE DEHYDROGENASE"/>
    <property type="match status" value="1"/>
</dbReference>
<dbReference type="InterPro" id="IPR014027">
    <property type="entry name" value="UDP-Glc/GDP-Man_DH_C"/>
</dbReference>
<dbReference type="Pfam" id="PF00984">
    <property type="entry name" value="UDPG_MGDP_dh"/>
    <property type="match status" value="1"/>
</dbReference>
<dbReference type="RefSeq" id="WP_076004721.1">
    <property type="nucleotide sequence ID" value="NZ_CP018258.1"/>
</dbReference>
<dbReference type="Pfam" id="PF03721">
    <property type="entry name" value="UDPG_MGDP_dh_N"/>
    <property type="match status" value="1"/>
</dbReference>